<dbReference type="AlphaFoldDB" id="A0A9E7EII9"/>
<sequence>MNSNHGTITCIRKKWSQQSIRTSDTVAKVEVSDAHNCSMQRIRYM</sequence>
<protein>
    <submittedName>
        <fullName evidence="1">Uncharacterized protein</fullName>
    </submittedName>
</protein>
<evidence type="ECO:0000313" key="1">
    <source>
        <dbReference type="EMBL" id="URD76518.1"/>
    </source>
</evidence>
<keyword evidence="2" id="KW-1185">Reference proteome</keyword>
<dbReference type="Proteomes" id="UP001055439">
    <property type="component" value="Chromosome 1"/>
</dbReference>
<gene>
    <name evidence="1" type="ORF">MUK42_36437</name>
</gene>
<evidence type="ECO:0000313" key="2">
    <source>
        <dbReference type="Proteomes" id="UP001055439"/>
    </source>
</evidence>
<proteinExistence type="predicted"/>
<dbReference type="EMBL" id="CP097502">
    <property type="protein sequence ID" value="URD76518.1"/>
    <property type="molecule type" value="Genomic_DNA"/>
</dbReference>
<accession>A0A9E7EII9</accession>
<organism evidence="1 2">
    <name type="scientific">Musa troglodytarum</name>
    <name type="common">fe'i banana</name>
    <dbReference type="NCBI Taxonomy" id="320322"/>
    <lineage>
        <taxon>Eukaryota</taxon>
        <taxon>Viridiplantae</taxon>
        <taxon>Streptophyta</taxon>
        <taxon>Embryophyta</taxon>
        <taxon>Tracheophyta</taxon>
        <taxon>Spermatophyta</taxon>
        <taxon>Magnoliopsida</taxon>
        <taxon>Liliopsida</taxon>
        <taxon>Zingiberales</taxon>
        <taxon>Musaceae</taxon>
        <taxon>Musa</taxon>
    </lineage>
</organism>
<name>A0A9E7EII9_9LILI</name>
<reference evidence="1" key="1">
    <citation type="submission" date="2022-05" db="EMBL/GenBank/DDBJ databases">
        <title>The Musa troglodytarum L. genome provides insights into the mechanism of non-climacteric behaviour and enrichment of carotenoids.</title>
        <authorList>
            <person name="Wang J."/>
        </authorList>
    </citation>
    <scope>NUCLEOTIDE SEQUENCE</scope>
    <source>
        <tissue evidence="1">Leaf</tissue>
    </source>
</reference>